<feature type="repeat" description="ANK" evidence="14">
    <location>
        <begin position="1076"/>
        <end position="1098"/>
    </location>
</feature>
<feature type="compositionally biased region" description="Pro residues" evidence="15">
    <location>
        <begin position="465"/>
        <end position="496"/>
    </location>
</feature>
<dbReference type="SUPFAM" id="SSF81296">
    <property type="entry name" value="E set domains"/>
    <property type="match status" value="1"/>
</dbReference>
<dbReference type="GO" id="GO:0005634">
    <property type="term" value="C:nucleus"/>
    <property type="evidence" value="ECO:0007669"/>
    <property type="project" value="UniProtKB-SubCell"/>
</dbReference>
<evidence type="ECO:0000256" key="8">
    <source>
        <dbReference type="ARBA" id="ARBA00023159"/>
    </source>
</evidence>
<feature type="region of interest" description="Disordered" evidence="15">
    <location>
        <begin position="1190"/>
        <end position="1294"/>
    </location>
</feature>
<evidence type="ECO:0000256" key="9">
    <source>
        <dbReference type="ARBA" id="ARBA00023163"/>
    </source>
</evidence>
<dbReference type="GO" id="GO:0005737">
    <property type="term" value="C:cytoplasm"/>
    <property type="evidence" value="ECO:0007669"/>
    <property type="project" value="UniProtKB-SubCell"/>
</dbReference>
<dbReference type="CDD" id="cd00603">
    <property type="entry name" value="IPT_PCSR"/>
    <property type="match status" value="1"/>
</dbReference>
<comment type="similarity">
    <text evidence="3">Belongs to the CAMTA family.</text>
</comment>
<feature type="compositionally biased region" description="Low complexity" evidence="15">
    <location>
        <begin position="542"/>
        <end position="602"/>
    </location>
</feature>
<name>A0AAR2IXR3_PYGNA</name>
<evidence type="ECO:0000256" key="7">
    <source>
        <dbReference type="ARBA" id="ARBA00023043"/>
    </source>
</evidence>
<dbReference type="RefSeq" id="XP_037396977.1">
    <property type="nucleotide sequence ID" value="XM_037541080.1"/>
</dbReference>
<feature type="compositionally biased region" description="Low complexity" evidence="15">
    <location>
        <begin position="1235"/>
        <end position="1245"/>
    </location>
</feature>
<dbReference type="RefSeq" id="XP_037396976.1">
    <property type="nucleotide sequence ID" value="XM_037541079.1"/>
</dbReference>
<feature type="compositionally biased region" description="Pro residues" evidence="15">
    <location>
        <begin position="531"/>
        <end position="541"/>
    </location>
</feature>
<feature type="compositionally biased region" description="Pro residues" evidence="15">
    <location>
        <begin position="400"/>
        <end position="425"/>
    </location>
</feature>
<evidence type="ECO:0000256" key="12">
    <source>
        <dbReference type="ARBA" id="ARBA00055757"/>
    </source>
</evidence>
<keyword evidence="7 14" id="KW-0040">ANK repeat</keyword>
<dbReference type="PROSITE" id="PS50297">
    <property type="entry name" value="ANK_REP_REGION"/>
    <property type="match status" value="1"/>
</dbReference>
<dbReference type="InterPro" id="IPR002110">
    <property type="entry name" value="Ankyrin_rpt"/>
</dbReference>
<evidence type="ECO:0000256" key="13">
    <source>
        <dbReference type="ARBA" id="ARBA00071877"/>
    </source>
</evidence>
<evidence type="ECO:0000256" key="10">
    <source>
        <dbReference type="ARBA" id="ARBA00023242"/>
    </source>
</evidence>
<dbReference type="Pfam" id="PF01833">
    <property type="entry name" value="TIG"/>
    <property type="match status" value="1"/>
</dbReference>
<dbReference type="GO" id="GO:0003712">
    <property type="term" value="F:transcription coregulator activity"/>
    <property type="evidence" value="ECO:0007669"/>
    <property type="project" value="TreeGrafter"/>
</dbReference>
<comment type="subunit">
    <text evidence="11">May interact with calmodulin.</text>
</comment>
<evidence type="ECO:0000256" key="5">
    <source>
        <dbReference type="ARBA" id="ARBA00022737"/>
    </source>
</evidence>
<dbReference type="GeneTree" id="ENSGT00940000160105"/>
<feature type="region of interest" description="Disordered" evidence="15">
    <location>
        <begin position="248"/>
        <end position="334"/>
    </location>
</feature>
<feature type="compositionally biased region" description="Low complexity" evidence="15">
    <location>
        <begin position="1207"/>
        <end position="1226"/>
    </location>
</feature>
<sequence length="1587" mass="173361">MNNKDSTTESENNRQMKVFLPNKLLECLPRTSTLPKERLRWNTNEEIASYLISFDRHEEWLSCTLKTRPQNGSIFLYNRKKVQYRKDGYCWKKRKDGKTTREDHMKLKVQGTECLYGCYVHSSIVPTFHRRCYWLLQNPDIVLVHYLNVPSVEDSGKACGPVLCAVADRRDGLRWSRDELISQLKPMFHSMKWSCGNGAELSIEQLVQQILESQQTKPQPRTHTCLCNHGSPGVNIPHRCNSTKHRIISPKLPSRPSPYPALTEVQNLTNEGSGGGASREAGAGEASSGGAASERAPPSVRPGGSSPAVAADNGNMSSPSSSSSSSSPPQTQRAATIALSNGNSFYSDQRSGLATVALPQNALIVMTTAALGRGGEESKGELGSAHLSLTHAGGRIVLSPVPPKPDTPSPPTAASPPSPAPPPHSVSPSQGVATLSLTLLQSPVIGGLLLTDRILSDASGALLRPPSPSPSLMAPPPPATDSPPAAGPTPSAPLPFDPDSFLNSPKQGQTYGGSSLTPPNQANNPSASCRTPPPSSSPQPPSLALSLSPISPPSSLSSLSPPTSTPSSSSLSPSLSFSLSPSCPARSLPPLCLDSSLGLDSLTRPLSPALGEQGTSSPLDAAHQRSASRYPDANGQALLIGRENGAPPSPLSLSQLQANQLLPSQHSSTNQQASHLSGSQLQLNQTIPKQLSPKQRQTNQPPAHAERAEFRPNEAQSDLLMTHPPRPPVRGLRHSLSQPALFTHSDTHTNTHSHAHTHAGNASPVRVKEEPSPPINATVLRELEPDETPMDTANSSDPTHPGGGETELSFDSTFPDLISELITEETSAPPAPAPPAFPVRYMVPPQPMPSTSFLPYSLLTPTHTLPHAQHSGPPEETPRLASITDFSPEWSYPEGGVKVLITGPWSEVSGRYSCMFDQSIVPASLIQPGVLRCYCPAHEAGLVALRVMKDMDAVSSSVLFEYRARNAASLPSSQLDWLSLDDNQFRMSILERLEQMERRMAEMANNNQQQHQQQQNHQQRLSRQQSLPASPPRLTPENQSGPWFERRIINVCERMMMGGRWGGSGGERLTHSIRHRGMTLLHLAAAQGYTQLIHTLIQWRTVSADSLDLEQEVDPLNVDHFSCTPLMWACALGHQSAAVLLYRWSSVALGIPDSLGRLPLAVARSRGHTRLARCIEELHTFTQAQELTHTHTHTLSLDTSPPPQIPLSPLSTSPDTGLSSSSSIPSPSEPPSPSPSSAYSSGSVPPTSPLSSPPDPMDTSSSSPSSPVSWEALGGAGSGHSPPHTQPDYTHSHTHSPFEAELLNYSENAENEDYLPAEVLQVDMATLAEQIIEATPERIKQEEFPREAESPLRERRDNPAIHDTMPWLAPYLDTVDRCMCPTPQPPSPLSALALQRLRPPSSAAWAEFLNASANGRMERDFALLTLTDSEQRELYEAARIIQNAFRRYKGRRLKEQQDMAAAVIQRCYRKYKQLTWIALKYALYKKMTQAAILIQSKFRSYYEQKKFQQSRRAAVLIQQYYRSYKEYERLKQGPRGANTLTTKIKGSFLTKKQDQAARKIMRFLRRCRHRIKELKQSKELERRGLTT</sequence>
<feature type="region of interest" description="Disordered" evidence="15">
    <location>
        <begin position="1004"/>
        <end position="1040"/>
    </location>
</feature>
<dbReference type="InterPro" id="IPR000048">
    <property type="entry name" value="IQ_motif_EF-hand-BS"/>
</dbReference>
<feature type="compositionally biased region" description="Low complexity" evidence="15">
    <location>
        <begin position="1257"/>
        <end position="1269"/>
    </location>
</feature>
<dbReference type="InterPro" id="IPR036770">
    <property type="entry name" value="Ankyrin_rpt-contain_sf"/>
</dbReference>
<feature type="region of interest" description="Disordered" evidence="15">
    <location>
        <begin position="459"/>
        <end position="653"/>
    </location>
</feature>
<dbReference type="GeneID" id="108410734"/>
<dbReference type="SUPFAM" id="SSF48403">
    <property type="entry name" value="Ankyrin repeat"/>
    <property type="match status" value="1"/>
</dbReference>
<dbReference type="FunFam" id="1.20.5.190:FF:000038">
    <property type="entry name" value="calmodulin-binding transcription activator 1 isoform X2"/>
    <property type="match status" value="1"/>
</dbReference>
<dbReference type="Ensembl" id="ENSPNAT00000041372.1">
    <property type="protein sequence ID" value="ENSPNAP00000042839.1"/>
    <property type="gene ID" value="ENSPNAG00000032128.1"/>
</dbReference>
<comment type="subcellular location">
    <subcellularLocation>
        <location evidence="2">Cytoplasm</location>
    </subcellularLocation>
    <subcellularLocation>
        <location evidence="1">Nucleus</location>
    </subcellularLocation>
</comment>
<evidence type="ECO:0000313" key="17">
    <source>
        <dbReference type="Ensembl" id="ENSPNAP00000042839.1"/>
    </source>
</evidence>
<accession>A0AAR2IXR3</accession>
<evidence type="ECO:0000256" key="1">
    <source>
        <dbReference type="ARBA" id="ARBA00004123"/>
    </source>
</evidence>
<dbReference type="FunFam" id="2.60.40.10:FF:000089">
    <property type="entry name" value="calmodulin-binding transcription activator 2 isoform X1"/>
    <property type="match status" value="1"/>
</dbReference>
<dbReference type="InterPro" id="IPR013783">
    <property type="entry name" value="Ig-like_fold"/>
</dbReference>
<keyword evidence="18" id="KW-1185">Reference proteome</keyword>
<evidence type="ECO:0000256" key="11">
    <source>
        <dbReference type="ARBA" id="ARBA00029480"/>
    </source>
</evidence>
<dbReference type="GO" id="GO:0003690">
    <property type="term" value="F:double-stranded DNA binding"/>
    <property type="evidence" value="ECO:0007669"/>
    <property type="project" value="TreeGrafter"/>
</dbReference>
<dbReference type="Gene3D" id="2.60.40.10">
    <property type="entry name" value="Immunoglobulins"/>
    <property type="match status" value="1"/>
</dbReference>
<dbReference type="PROSITE" id="PS50096">
    <property type="entry name" value="IQ"/>
    <property type="match status" value="2"/>
</dbReference>
<feature type="compositionally biased region" description="Low complexity" evidence="15">
    <location>
        <begin position="278"/>
        <end position="296"/>
    </location>
</feature>
<dbReference type="GO" id="GO:0007399">
    <property type="term" value="P:nervous system development"/>
    <property type="evidence" value="ECO:0007669"/>
    <property type="project" value="UniProtKB-ARBA"/>
</dbReference>
<evidence type="ECO:0000256" key="3">
    <source>
        <dbReference type="ARBA" id="ARBA00008267"/>
    </source>
</evidence>
<dbReference type="PROSITE" id="PS51437">
    <property type="entry name" value="CG_1"/>
    <property type="match status" value="1"/>
</dbReference>
<reference evidence="17 18" key="1">
    <citation type="submission" date="2020-10" db="EMBL/GenBank/DDBJ databases">
        <title>Pygocentrus nattereri (red-bellied piranha) genome, fPygNat1, primary haplotype.</title>
        <authorList>
            <person name="Myers G."/>
            <person name="Meyer A."/>
            <person name="Karagic N."/>
            <person name="Pippel M."/>
            <person name="Winkler S."/>
            <person name="Tracey A."/>
            <person name="Wood J."/>
            <person name="Formenti G."/>
            <person name="Howe K."/>
            <person name="Fedrigo O."/>
            <person name="Jarvis E.D."/>
        </authorList>
    </citation>
    <scope>NUCLEOTIDE SEQUENCE [LARGE SCALE GENOMIC DNA]</scope>
</reference>
<evidence type="ECO:0000259" key="16">
    <source>
        <dbReference type="PROSITE" id="PS51437"/>
    </source>
</evidence>
<evidence type="ECO:0000256" key="6">
    <source>
        <dbReference type="ARBA" id="ARBA00023015"/>
    </source>
</evidence>
<feature type="region of interest" description="Disordered" evidence="15">
    <location>
        <begin position="786"/>
        <end position="811"/>
    </location>
</feature>
<protein>
    <recommendedName>
        <fullName evidence="13">Calmodulin-binding transcription activator 1</fullName>
    </recommendedName>
</protein>
<dbReference type="Gene3D" id="1.25.40.20">
    <property type="entry name" value="Ankyrin repeat-containing domain"/>
    <property type="match status" value="1"/>
</dbReference>
<dbReference type="Proteomes" id="UP001501920">
    <property type="component" value="Chromosome 9"/>
</dbReference>
<gene>
    <name evidence="17" type="primary">CAMTA2</name>
</gene>
<keyword evidence="9" id="KW-0804">Transcription</keyword>
<keyword evidence="4" id="KW-0963">Cytoplasm</keyword>
<comment type="function">
    <text evidence="12">Transcriptional activator.</text>
</comment>
<keyword evidence="10" id="KW-0539">Nucleus</keyword>
<dbReference type="PANTHER" id="PTHR23335">
    <property type="entry name" value="CALMODULIN-BINDING TRANSCRIPTION ACTIVATOR CAMTA"/>
    <property type="match status" value="1"/>
</dbReference>
<feature type="compositionally biased region" description="Low complexity" evidence="15">
    <location>
        <begin position="317"/>
        <end position="329"/>
    </location>
</feature>
<dbReference type="PANTHER" id="PTHR23335:SF9">
    <property type="entry name" value="CALMODULIN-BINDING TRANSCRIPTION ACTIVATOR 2"/>
    <property type="match status" value="1"/>
</dbReference>
<keyword evidence="8" id="KW-0010">Activator</keyword>
<organism evidence="17 18">
    <name type="scientific">Pygocentrus nattereri</name>
    <name type="common">Red-bellied piranha</name>
    <dbReference type="NCBI Taxonomy" id="42514"/>
    <lineage>
        <taxon>Eukaryota</taxon>
        <taxon>Metazoa</taxon>
        <taxon>Chordata</taxon>
        <taxon>Craniata</taxon>
        <taxon>Vertebrata</taxon>
        <taxon>Euteleostomi</taxon>
        <taxon>Actinopterygii</taxon>
        <taxon>Neopterygii</taxon>
        <taxon>Teleostei</taxon>
        <taxon>Ostariophysi</taxon>
        <taxon>Characiformes</taxon>
        <taxon>Characoidei</taxon>
        <taxon>Pygocentrus</taxon>
    </lineage>
</organism>
<evidence type="ECO:0000256" key="14">
    <source>
        <dbReference type="PROSITE-ProRule" id="PRU00023"/>
    </source>
</evidence>
<dbReference type="SMART" id="SM00015">
    <property type="entry name" value="IQ"/>
    <property type="match status" value="4"/>
</dbReference>
<feature type="region of interest" description="Disordered" evidence="15">
    <location>
        <begin position="743"/>
        <end position="772"/>
    </location>
</feature>
<dbReference type="GO" id="GO:0006357">
    <property type="term" value="P:regulation of transcription by RNA polymerase II"/>
    <property type="evidence" value="ECO:0007669"/>
    <property type="project" value="TreeGrafter"/>
</dbReference>
<reference evidence="17" key="3">
    <citation type="submission" date="2025-09" db="UniProtKB">
        <authorList>
            <consortium name="Ensembl"/>
        </authorList>
    </citation>
    <scope>IDENTIFICATION</scope>
</reference>
<evidence type="ECO:0000256" key="15">
    <source>
        <dbReference type="SAM" id="MobiDB-lite"/>
    </source>
</evidence>
<dbReference type="FunFam" id="1.25.40.20:FF:000165">
    <property type="entry name" value="calmodulin-binding transcription activator 1 isoform X2"/>
    <property type="match status" value="1"/>
</dbReference>
<keyword evidence="5" id="KW-0677">Repeat</keyword>
<proteinExistence type="inferred from homology"/>
<evidence type="ECO:0000313" key="18">
    <source>
        <dbReference type="Proteomes" id="UP001501920"/>
    </source>
</evidence>
<dbReference type="SMART" id="SM01076">
    <property type="entry name" value="CG-1"/>
    <property type="match status" value="1"/>
</dbReference>
<dbReference type="InterPro" id="IPR014756">
    <property type="entry name" value="Ig_E-set"/>
</dbReference>
<feature type="compositionally biased region" description="Low complexity" evidence="15">
    <location>
        <begin position="1005"/>
        <end position="1027"/>
    </location>
</feature>
<dbReference type="Gene3D" id="1.20.5.190">
    <property type="match status" value="2"/>
</dbReference>
<dbReference type="InterPro" id="IPR002909">
    <property type="entry name" value="IPT_dom"/>
</dbReference>
<dbReference type="Pfam" id="PF03859">
    <property type="entry name" value="CG-1"/>
    <property type="match status" value="1"/>
</dbReference>
<reference evidence="17" key="2">
    <citation type="submission" date="2025-08" db="UniProtKB">
        <authorList>
            <consortium name="Ensembl"/>
        </authorList>
    </citation>
    <scope>IDENTIFICATION</scope>
</reference>
<feature type="region of interest" description="Disordered" evidence="15">
    <location>
        <begin position="375"/>
        <end position="430"/>
    </location>
</feature>
<dbReference type="PROSITE" id="PS50088">
    <property type="entry name" value="ANK_REPEAT"/>
    <property type="match status" value="1"/>
</dbReference>
<keyword evidence="6" id="KW-0805">Transcription regulation</keyword>
<dbReference type="CDD" id="cd23767">
    <property type="entry name" value="IQCD"/>
    <property type="match status" value="1"/>
</dbReference>
<evidence type="ECO:0000256" key="2">
    <source>
        <dbReference type="ARBA" id="ARBA00004496"/>
    </source>
</evidence>
<feature type="compositionally biased region" description="Pro residues" evidence="15">
    <location>
        <begin position="1246"/>
        <end position="1256"/>
    </location>
</feature>
<evidence type="ECO:0000256" key="4">
    <source>
        <dbReference type="ARBA" id="ARBA00022490"/>
    </source>
</evidence>
<feature type="compositionally biased region" description="Polar residues" evidence="15">
    <location>
        <begin position="501"/>
        <end position="524"/>
    </location>
</feature>
<dbReference type="InterPro" id="IPR005559">
    <property type="entry name" value="CG-1_dom"/>
</dbReference>
<feature type="domain" description="CG-1" evidence="16">
    <location>
        <begin position="30"/>
        <end position="155"/>
    </location>
</feature>